<comment type="caution">
    <text evidence="2">The sequence shown here is derived from an EMBL/GenBank/DDBJ whole genome shotgun (WGS) entry which is preliminary data.</text>
</comment>
<protein>
    <recommendedName>
        <fullName evidence="1">PspA-associated domain-containing protein</fullName>
    </recommendedName>
</protein>
<dbReference type="Proteomes" id="UP000252770">
    <property type="component" value="Unassembled WGS sequence"/>
</dbReference>
<dbReference type="AlphaFoldDB" id="A0A367YWZ0"/>
<keyword evidence="3" id="KW-1185">Reference proteome</keyword>
<evidence type="ECO:0000259" key="1">
    <source>
        <dbReference type="Pfam" id="PF22743"/>
    </source>
</evidence>
<proteinExistence type="predicted"/>
<feature type="domain" description="PspA-associated" evidence="1">
    <location>
        <begin position="1"/>
        <end position="96"/>
    </location>
</feature>
<dbReference type="Pfam" id="PF22743">
    <property type="entry name" value="PspAA"/>
    <property type="match status" value="1"/>
</dbReference>
<dbReference type="RefSeq" id="WP_114126840.1">
    <property type="nucleotide sequence ID" value="NZ_QOUI01000006.1"/>
</dbReference>
<name>A0A367YWZ0_9ACTN</name>
<sequence length="96" mass="10346">MIVRILNEGQWTLDDEAFAALNAHDDQIEEAVDSGDEARLTRALTALLDEVRSRGTAVPDDSLADSDLILPDAEATLEEVREWLADNSAGEGLVPG</sequence>
<accession>A0A367YWZ0</accession>
<reference evidence="2 3" key="1">
    <citation type="submission" date="2018-07" db="EMBL/GenBank/DDBJ databases">
        <title>Desertimonas flava gen. nov. sp. nov.</title>
        <authorList>
            <person name="Liu S."/>
        </authorList>
    </citation>
    <scope>NUCLEOTIDE SEQUENCE [LARGE SCALE GENOMIC DNA]</scope>
    <source>
        <strain evidence="2 3">16Sb5-5</strain>
    </source>
</reference>
<evidence type="ECO:0000313" key="2">
    <source>
        <dbReference type="EMBL" id="RCK69522.1"/>
    </source>
</evidence>
<dbReference type="InterPro" id="IPR054437">
    <property type="entry name" value="PspA-assoc_dom"/>
</dbReference>
<dbReference type="EMBL" id="QOUI01000006">
    <property type="protein sequence ID" value="RCK69522.1"/>
    <property type="molecule type" value="Genomic_DNA"/>
</dbReference>
<gene>
    <name evidence="2" type="ORF">DT076_11695</name>
</gene>
<evidence type="ECO:0000313" key="3">
    <source>
        <dbReference type="Proteomes" id="UP000252770"/>
    </source>
</evidence>
<organism evidence="2 3">
    <name type="scientific">Desertihabitans brevis</name>
    <dbReference type="NCBI Taxonomy" id="2268447"/>
    <lineage>
        <taxon>Bacteria</taxon>
        <taxon>Bacillati</taxon>
        <taxon>Actinomycetota</taxon>
        <taxon>Actinomycetes</taxon>
        <taxon>Propionibacteriales</taxon>
        <taxon>Propionibacteriaceae</taxon>
        <taxon>Desertihabitans</taxon>
    </lineage>
</organism>